<dbReference type="PATRIC" id="fig|1397108.4.peg.2694"/>
<dbReference type="Proteomes" id="UP000064920">
    <property type="component" value="Chromosome"/>
</dbReference>
<evidence type="ECO:0000313" key="2">
    <source>
        <dbReference type="Proteomes" id="UP000064920"/>
    </source>
</evidence>
<dbReference type="EMBL" id="CP012023">
    <property type="protein sequence ID" value="ALI56582.1"/>
    <property type="molecule type" value="Genomic_DNA"/>
</dbReference>
<name>A0A0N9ZRX7_9RHOB</name>
<dbReference type="AlphaFoldDB" id="A0A0N9ZRX7"/>
<accession>A0A0N9ZRX7</accession>
<dbReference type="KEGG" id="cmar:IMCC12053_2635"/>
<reference evidence="2" key="1">
    <citation type="submission" date="2015-05" db="EMBL/GenBank/DDBJ databases">
        <authorList>
            <person name="Oh H.-M."/>
            <person name="Yang J.-A."/>
            <person name="Cho J.-C."/>
            <person name="Kang I."/>
        </authorList>
    </citation>
    <scope>NUCLEOTIDE SEQUENCE [LARGE SCALE GENOMIC DNA]</scope>
    <source>
        <strain evidence="2">IMCC 12053</strain>
    </source>
</reference>
<dbReference type="Gene3D" id="1.10.8.730">
    <property type="match status" value="1"/>
</dbReference>
<dbReference type="STRING" id="1397108.IMCC12053_2635"/>
<keyword evidence="2" id="KW-1185">Reference proteome</keyword>
<evidence type="ECO:0000313" key="1">
    <source>
        <dbReference type="EMBL" id="ALI56582.1"/>
    </source>
</evidence>
<dbReference type="InterPro" id="IPR027417">
    <property type="entry name" value="P-loop_NTPase"/>
</dbReference>
<sequence length="173" mass="19491">MTEGLSLDGLCADLPPDQKVLRLLSDLVEWIQEWTAAGRYGWIFGPSPENTFSLDGDVVGFDLTGILDSESEKERIAVLSYLCRRMERVIEELIPTLIIIYEACKELDNPDFSNRLSNWLATAHKQNAIIVTMPQYASQLERPRTGKAMLEALPTQLLPPNLNMTQILHDGTF</sequence>
<organism evidence="1 2">
    <name type="scientific">Celeribacter marinus</name>
    <dbReference type="NCBI Taxonomy" id="1397108"/>
    <lineage>
        <taxon>Bacteria</taxon>
        <taxon>Pseudomonadati</taxon>
        <taxon>Pseudomonadota</taxon>
        <taxon>Alphaproteobacteria</taxon>
        <taxon>Rhodobacterales</taxon>
        <taxon>Roseobacteraceae</taxon>
        <taxon>Celeribacter</taxon>
    </lineage>
</organism>
<protein>
    <submittedName>
        <fullName evidence="1">ATPase required for both assembly of type IV secretion complex and secretion of T-DNA complex, VirB4</fullName>
    </submittedName>
</protein>
<dbReference type="Gene3D" id="3.40.50.300">
    <property type="entry name" value="P-loop containing nucleotide triphosphate hydrolases"/>
    <property type="match status" value="1"/>
</dbReference>
<gene>
    <name evidence="1" type="ORF">IMCC12053_2635</name>
</gene>
<proteinExistence type="predicted"/>